<accession>A0A497ERE3</accession>
<gene>
    <name evidence="7" type="ORF">DRJ21_02265</name>
</gene>
<sequence length="317" mass="34522">MKSIKNLSTNMLIIIAILAILFLVPLTKDRFLMTTIFTISIFVTLAEAYNILGGYTGYVNFGYAAFYGLGAYVTGIIARSLNISPLYAIPIATLIVAIASALMSVPLLRIKGVYFAIAMITVNYIFYCLVILFPEVTGAGVGLVLPPPPPLELFYYLGLIIMLGTILFVYKLSNSKFGLAFKSIREDEDAAEISGVNTTVYKVLAFTFSVIPAAITGGIIASYWSYIDPPTMFDIGMSVKIILMVRLGGPGTIIGPIMGTVVVQLISYALRYTLAGVLHKVIWGALLAAVVVFLPNGLVEFIKRAEWIPEEFKRIIA</sequence>
<protein>
    <recommendedName>
        <fullName evidence="9">Branched-chain amino acid ABC transporter permease</fullName>
    </recommendedName>
</protein>
<evidence type="ECO:0000313" key="7">
    <source>
        <dbReference type="EMBL" id="RLE49622.1"/>
    </source>
</evidence>
<feature type="transmembrane region" description="Helical" evidence="6">
    <location>
        <begin position="281"/>
        <end position="299"/>
    </location>
</feature>
<dbReference type="PANTHER" id="PTHR30482">
    <property type="entry name" value="HIGH-AFFINITY BRANCHED-CHAIN AMINO ACID TRANSPORT SYSTEM PERMEASE"/>
    <property type="match status" value="1"/>
</dbReference>
<dbReference type="InterPro" id="IPR001851">
    <property type="entry name" value="ABC_transp_permease"/>
</dbReference>
<feature type="transmembrane region" description="Helical" evidence="6">
    <location>
        <begin position="61"/>
        <end position="81"/>
    </location>
</feature>
<keyword evidence="5 6" id="KW-0472">Membrane</keyword>
<evidence type="ECO:0000256" key="6">
    <source>
        <dbReference type="SAM" id="Phobius"/>
    </source>
</evidence>
<feature type="transmembrane region" description="Helical" evidence="6">
    <location>
        <begin position="112"/>
        <end position="133"/>
    </location>
</feature>
<feature type="transmembrane region" description="Helical" evidence="6">
    <location>
        <begin position="31"/>
        <end position="49"/>
    </location>
</feature>
<evidence type="ECO:0000313" key="8">
    <source>
        <dbReference type="Proteomes" id="UP000281962"/>
    </source>
</evidence>
<name>A0A497ERE3_9CREN</name>
<evidence type="ECO:0000256" key="3">
    <source>
        <dbReference type="ARBA" id="ARBA00022692"/>
    </source>
</evidence>
<feature type="transmembrane region" description="Helical" evidence="6">
    <location>
        <begin position="7"/>
        <end position="25"/>
    </location>
</feature>
<dbReference type="Pfam" id="PF02653">
    <property type="entry name" value="BPD_transp_2"/>
    <property type="match status" value="1"/>
</dbReference>
<evidence type="ECO:0000256" key="5">
    <source>
        <dbReference type="ARBA" id="ARBA00023136"/>
    </source>
</evidence>
<comment type="caution">
    <text evidence="7">The sequence shown here is derived from an EMBL/GenBank/DDBJ whole genome shotgun (WGS) entry which is preliminary data.</text>
</comment>
<dbReference type="Proteomes" id="UP000281962">
    <property type="component" value="Unassembled WGS sequence"/>
</dbReference>
<evidence type="ECO:0000256" key="2">
    <source>
        <dbReference type="ARBA" id="ARBA00022475"/>
    </source>
</evidence>
<dbReference type="EMBL" id="QMQY01000093">
    <property type="protein sequence ID" value="RLE49622.1"/>
    <property type="molecule type" value="Genomic_DNA"/>
</dbReference>
<feature type="transmembrane region" description="Helical" evidence="6">
    <location>
        <begin position="203"/>
        <end position="227"/>
    </location>
</feature>
<keyword evidence="3 6" id="KW-0812">Transmembrane</keyword>
<feature type="transmembrane region" description="Helical" evidence="6">
    <location>
        <begin position="87"/>
        <end position="105"/>
    </location>
</feature>
<dbReference type="InterPro" id="IPR043428">
    <property type="entry name" value="LivM-like"/>
</dbReference>
<evidence type="ECO:0000256" key="4">
    <source>
        <dbReference type="ARBA" id="ARBA00022989"/>
    </source>
</evidence>
<dbReference type="GO" id="GO:0015658">
    <property type="term" value="F:branched-chain amino acid transmembrane transporter activity"/>
    <property type="evidence" value="ECO:0007669"/>
    <property type="project" value="InterPro"/>
</dbReference>
<comment type="subcellular location">
    <subcellularLocation>
        <location evidence="1">Cell membrane</location>
        <topology evidence="1">Multi-pass membrane protein</topology>
    </subcellularLocation>
</comment>
<organism evidence="7 8">
    <name type="scientific">Thermoproteota archaeon</name>
    <dbReference type="NCBI Taxonomy" id="2056631"/>
    <lineage>
        <taxon>Archaea</taxon>
        <taxon>Thermoproteota</taxon>
    </lineage>
</organism>
<feature type="transmembrane region" description="Helical" evidence="6">
    <location>
        <begin position="247"/>
        <end position="269"/>
    </location>
</feature>
<dbReference type="AlphaFoldDB" id="A0A497ERE3"/>
<proteinExistence type="predicted"/>
<evidence type="ECO:0000256" key="1">
    <source>
        <dbReference type="ARBA" id="ARBA00004651"/>
    </source>
</evidence>
<dbReference type="PANTHER" id="PTHR30482:SF10">
    <property type="entry name" value="HIGH-AFFINITY BRANCHED-CHAIN AMINO ACID TRANSPORT PROTEIN BRAE"/>
    <property type="match status" value="1"/>
</dbReference>
<keyword evidence="4 6" id="KW-1133">Transmembrane helix</keyword>
<dbReference type="GO" id="GO:0005886">
    <property type="term" value="C:plasma membrane"/>
    <property type="evidence" value="ECO:0007669"/>
    <property type="project" value="UniProtKB-SubCell"/>
</dbReference>
<dbReference type="CDD" id="cd06581">
    <property type="entry name" value="TM_PBP1_LivM_like"/>
    <property type="match status" value="1"/>
</dbReference>
<reference evidence="7 8" key="1">
    <citation type="submission" date="2018-06" db="EMBL/GenBank/DDBJ databases">
        <title>Extensive metabolic versatility and redundancy in microbially diverse, dynamic hydrothermal sediments.</title>
        <authorList>
            <person name="Dombrowski N."/>
            <person name="Teske A."/>
            <person name="Baker B.J."/>
        </authorList>
    </citation>
    <scope>NUCLEOTIDE SEQUENCE [LARGE SCALE GENOMIC DNA]</scope>
    <source>
        <strain evidence="7">B30_G17</strain>
    </source>
</reference>
<evidence type="ECO:0008006" key="9">
    <source>
        <dbReference type="Google" id="ProtNLM"/>
    </source>
</evidence>
<feature type="transmembrane region" description="Helical" evidence="6">
    <location>
        <begin position="153"/>
        <end position="172"/>
    </location>
</feature>
<keyword evidence="2" id="KW-1003">Cell membrane</keyword>